<name>A0A834W7H5_9FABA</name>
<proteinExistence type="predicted"/>
<evidence type="ECO:0000313" key="2">
    <source>
        <dbReference type="Proteomes" id="UP000634136"/>
    </source>
</evidence>
<dbReference type="AlphaFoldDB" id="A0A834W7H5"/>
<sequence length="53" mass="5820">MRISIADSDLPSEIADAASISDCLEQVEAREGMEEEDDVVEVVDDVGEDEMDF</sequence>
<dbReference type="EMBL" id="JAAIUW010000010">
    <property type="protein sequence ID" value="KAF7813125.1"/>
    <property type="molecule type" value="Genomic_DNA"/>
</dbReference>
<accession>A0A834W7H5</accession>
<reference evidence="1" key="1">
    <citation type="submission" date="2020-09" db="EMBL/GenBank/DDBJ databases">
        <title>Genome-Enabled Discovery of Anthraquinone Biosynthesis in Senna tora.</title>
        <authorList>
            <person name="Kang S.-H."/>
            <person name="Pandey R.P."/>
            <person name="Lee C.-M."/>
            <person name="Sim J.-S."/>
            <person name="Jeong J.-T."/>
            <person name="Choi B.-S."/>
            <person name="Jung M."/>
            <person name="Ginzburg D."/>
            <person name="Zhao K."/>
            <person name="Won S.Y."/>
            <person name="Oh T.-J."/>
            <person name="Yu Y."/>
            <person name="Kim N.-H."/>
            <person name="Lee O.R."/>
            <person name="Lee T.-H."/>
            <person name="Bashyal P."/>
            <person name="Kim T.-S."/>
            <person name="Lee W.-H."/>
            <person name="Kawkins C."/>
            <person name="Kim C.-K."/>
            <person name="Kim J.S."/>
            <person name="Ahn B.O."/>
            <person name="Rhee S.Y."/>
            <person name="Sohng J.K."/>
        </authorList>
    </citation>
    <scope>NUCLEOTIDE SEQUENCE</scope>
    <source>
        <tissue evidence="1">Leaf</tissue>
    </source>
</reference>
<gene>
    <name evidence="1" type="ORF">G2W53_034101</name>
</gene>
<keyword evidence="2" id="KW-1185">Reference proteome</keyword>
<organism evidence="1 2">
    <name type="scientific">Senna tora</name>
    <dbReference type="NCBI Taxonomy" id="362788"/>
    <lineage>
        <taxon>Eukaryota</taxon>
        <taxon>Viridiplantae</taxon>
        <taxon>Streptophyta</taxon>
        <taxon>Embryophyta</taxon>
        <taxon>Tracheophyta</taxon>
        <taxon>Spermatophyta</taxon>
        <taxon>Magnoliopsida</taxon>
        <taxon>eudicotyledons</taxon>
        <taxon>Gunneridae</taxon>
        <taxon>Pentapetalae</taxon>
        <taxon>rosids</taxon>
        <taxon>fabids</taxon>
        <taxon>Fabales</taxon>
        <taxon>Fabaceae</taxon>
        <taxon>Caesalpinioideae</taxon>
        <taxon>Cassia clade</taxon>
        <taxon>Senna</taxon>
    </lineage>
</organism>
<comment type="caution">
    <text evidence="1">The sequence shown here is derived from an EMBL/GenBank/DDBJ whole genome shotgun (WGS) entry which is preliminary data.</text>
</comment>
<protein>
    <submittedName>
        <fullName evidence="1">Uncharacterized protein</fullName>
    </submittedName>
</protein>
<evidence type="ECO:0000313" key="1">
    <source>
        <dbReference type="EMBL" id="KAF7813125.1"/>
    </source>
</evidence>
<dbReference type="Proteomes" id="UP000634136">
    <property type="component" value="Unassembled WGS sequence"/>
</dbReference>